<feature type="region of interest" description="Disordered" evidence="1">
    <location>
        <begin position="48"/>
        <end position="72"/>
    </location>
</feature>
<evidence type="ECO:0000313" key="2">
    <source>
        <dbReference type="EMBL" id="CAL1397282.1"/>
    </source>
</evidence>
<proteinExistence type="predicted"/>
<accession>A0AAV2FGZ1</accession>
<keyword evidence="3" id="KW-1185">Reference proteome</keyword>
<gene>
    <name evidence="2" type="ORF">LTRI10_LOCUS37593</name>
</gene>
<sequence length="72" mass="8047">MLATNPRVTKIYATILCSCCTHSPNGWISIGYVKYEPDSPDLHAVAAPRVLNRPEGRDQQKRKKKEVVNLPA</sequence>
<organism evidence="2 3">
    <name type="scientific">Linum trigynum</name>
    <dbReference type="NCBI Taxonomy" id="586398"/>
    <lineage>
        <taxon>Eukaryota</taxon>
        <taxon>Viridiplantae</taxon>
        <taxon>Streptophyta</taxon>
        <taxon>Embryophyta</taxon>
        <taxon>Tracheophyta</taxon>
        <taxon>Spermatophyta</taxon>
        <taxon>Magnoliopsida</taxon>
        <taxon>eudicotyledons</taxon>
        <taxon>Gunneridae</taxon>
        <taxon>Pentapetalae</taxon>
        <taxon>rosids</taxon>
        <taxon>fabids</taxon>
        <taxon>Malpighiales</taxon>
        <taxon>Linaceae</taxon>
        <taxon>Linum</taxon>
    </lineage>
</organism>
<dbReference type="Proteomes" id="UP001497516">
    <property type="component" value="Chromosome 6"/>
</dbReference>
<protein>
    <submittedName>
        <fullName evidence="2">Uncharacterized protein</fullName>
    </submittedName>
</protein>
<dbReference type="EMBL" id="OZ034819">
    <property type="protein sequence ID" value="CAL1397282.1"/>
    <property type="molecule type" value="Genomic_DNA"/>
</dbReference>
<reference evidence="2 3" key="1">
    <citation type="submission" date="2024-04" db="EMBL/GenBank/DDBJ databases">
        <authorList>
            <person name="Fracassetti M."/>
        </authorList>
    </citation>
    <scope>NUCLEOTIDE SEQUENCE [LARGE SCALE GENOMIC DNA]</scope>
</reference>
<dbReference type="AlphaFoldDB" id="A0AAV2FGZ1"/>
<evidence type="ECO:0000313" key="3">
    <source>
        <dbReference type="Proteomes" id="UP001497516"/>
    </source>
</evidence>
<evidence type="ECO:0000256" key="1">
    <source>
        <dbReference type="SAM" id="MobiDB-lite"/>
    </source>
</evidence>
<name>A0AAV2FGZ1_9ROSI</name>